<dbReference type="InterPro" id="IPR003594">
    <property type="entry name" value="HATPase_dom"/>
</dbReference>
<organism evidence="11 12">
    <name type="scientific">Methanochimaera problematica</name>
    <dbReference type="NCBI Taxonomy" id="2609417"/>
    <lineage>
        <taxon>Archaea</taxon>
        <taxon>Methanobacteriati</taxon>
        <taxon>Methanobacteriota</taxon>
        <taxon>Stenosarchaea group</taxon>
        <taxon>Methanomicrobia</taxon>
        <taxon>Methanomicrobiales</taxon>
        <taxon>Methanomicrobiaceae</taxon>
        <taxon>Methanochimaera</taxon>
    </lineage>
</organism>
<evidence type="ECO:0000313" key="12">
    <source>
        <dbReference type="Proteomes" id="UP001301797"/>
    </source>
</evidence>
<dbReference type="InterPro" id="IPR052162">
    <property type="entry name" value="Sensor_kinase/Photoreceptor"/>
</dbReference>
<keyword evidence="4" id="KW-0808">Transferase</keyword>
<keyword evidence="12" id="KW-1185">Reference proteome</keyword>
<dbReference type="PROSITE" id="PS50112">
    <property type="entry name" value="PAS"/>
    <property type="match status" value="1"/>
</dbReference>
<evidence type="ECO:0000313" key="11">
    <source>
        <dbReference type="EMBL" id="WOF15359.1"/>
    </source>
</evidence>
<dbReference type="Gene3D" id="3.30.565.10">
    <property type="entry name" value="Histidine kinase-like ATPase, C-terminal domain"/>
    <property type="match status" value="1"/>
</dbReference>
<feature type="domain" description="Response regulatory" evidence="8">
    <location>
        <begin position="7"/>
        <end position="122"/>
    </location>
</feature>
<dbReference type="KEGG" id="mefw:F1737_01010"/>
<dbReference type="InterPro" id="IPR013655">
    <property type="entry name" value="PAS_fold_3"/>
</dbReference>
<dbReference type="CDD" id="cd00075">
    <property type="entry name" value="HATPase"/>
    <property type="match status" value="1"/>
</dbReference>
<dbReference type="AlphaFoldDB" id="A0AA97I377"/>
<dbReference type="Gene3D" id="3.30.450.20">
    <property type="entry name" value="PAS domain"/>
    <property type="match status" value="2"/>
</dbReference>
<dbReference type="SMART" id="SM00387">
    <property type="entry name" value="HATPase_c"/>
    <property type="match status" value="1"/>
</dbReference>
<evidence type="ECO:0000256" key="5">
    <source>
        <dbReference type="ARBA" id="ARBA00022777"/>
    </source>
</evidence>
<evidence type="ECO:0000259" key="10">
    <source>
        <dbReference type="PROSITE" id="PS50113"/>
    </source>
</evidence>
<accession>A0AA97I377</accession>
<dbReference type="GO" id="GO:0000160">
    <property type="term" value="P:phosphorelay signal transduction system"/>
    <property type="evidence" value="ECO:0007669"/>
    <property type="project" value="InterPro"/>
</dbReference>
<dbReference type="EC" id="2.7.13.3" evidence="2"/>
<keyword evidence="3 6" id="KW-0597">Phosphoprotein</keyword>
<feature type="domain" description="Histidine kinase" evidence="7">
    <location>
        <begin position="507"/>
        <end position="605"/>
    </location>
</feature>
<dbReference type="InterPro" id="IPR000014">
    <property type="entry name" value="PAS"/>
</dbReference>
<dbReference type="Gene3D" id="2.10.70.100">
    <property type="match status" value="1"/>
</dbReference>
<dbReference type="PROSITE" id="PS50109">
    <property type="entry name" value="HIS_KIN"/>
    <property type="match status" value="1"/>
</dbReference>
<dbReference type="Pfam" id="PF00072">
    <property type="entry name" value="Response_reg"/>
    <property type="match status" value="1"/>
</dbReference>
<dbReference type="NCBIfam" id="TIGR00229">
    <property type="entry name" value="sensory_box"/>
    <property type="match status" value="1"/>
</dbReference>
<feature type="modified residue" description="4-aspartylphosphate" evidence="6">
    <location>
        <position position="57"/>
    </location>
</feature>
<dbReference type="Pfam" id="PF02518">
    <property type="entry name" value="HATPase_c"/>
    <property type="match status" value="1"/>
</dbReference>
<dbReference type="PANTHER" id="PTHR43304:SF1">
    <property type="entry name" value="PAC DOMAIN-CONTAINING PROTEIN"/>
    <property type="match status" value="1"/>
</dbReference>
<keyword evidence="5" id="KW-0418">Kinase</keyword>
<dbReference type="EMBL" id="CP043875">
    <property type="protein sequence ID" value="WOF15359.1"/>
    <property type="molecule type" value="Genomic_DNA"/>
</dbReference>
<dbReference type="PRINTS" id="PR00344">
    <property type="entry name" value="BCTRLSENSOR"/>
</dbReference>
<dbReference type="CDD" id="cd00130">
    <property type="entry name" value="PAS"/>
    <property type="match status" value="1"/>
</dbReference>
<dbReference type="SUPFAM" id="SSF55785">
    <property type="entry name" value="PYP-like sensor domain (PAS domain)"/>
    <property type="match status" value="2"/>
</dbReference>
<evidence type="ECO:0000256" key="2">
    <source>
        <dbReference type="ARBA" id="ARBA00012438"/>
    </source>
</evidence>
<dbReference type="SMART" id="SM00086">
    <property type="entry name" value="PAC"/>
    <property type="match status" value="2"/>
</dbReference>
<dbReference type="InterPro" id="IPR035965">
    <property type="entry name" value="PAS-like_dom_sf"/>
</dbReference>
<dbReference type="InterPro" id="IPR005467">
    <property type="entry name" value="His_kinase_dom"/>
</dbReference>
<gene>
    <name evidence="11" type="ORF">F1737_01010</name>
</gene>
<dbReference type="InterPro" id="IPR036890">
    <property type="entry name" value="HATPase_C_sf"/>
</dbReference>
<dbReference type="InterPro" id="IPR001789">
    <property type="entry name" value="Sig_transdc_resp-reg_receiver"/>
</dbReference>
<evidence type="ECO:0000256" key="6">
    <source>
        <dbReference type="PROSITE-ProRule" id="PRU00169"/>
    </source>
</evidence>
<dbReference type="Gene3D" id="3.40.50.2300">
    <property type="match status" value="1"/>
</dbReference>
<dbReference type="InterPro" id="IPR001610">
    <property type="entry name" value="PAC"/>
</dbReference>
<reference evidence="11 12" key="1">
    <citation type="submission" date="2019-09" db="EMBL/GenBank/DDBJ databases">
        <title>The complete genome of Methanoplanus sp. FWC-SCC4.</title>
        <authorList>
            <person name="Chen S.-C."/>
            <person name="Zhou Y.-Z."/>
            <person name="Lai M.-C."/>
        </authorList>
    </citation>
    <scope>NUCLEOTIDE SEQUENCE [LARGE SCALE GENOMIC DNA]</scope>
    <source>
        <strain evidence="11 12">FWC-SCC4</strain>
    </source>
</reference>
<evidence type="ECO:0000256" key="3">
    <source>
        <dbReference type="ARBA" id="ARBA00022553"/>
    </source>
</evidence>
<dbReference type="SUPFAM" id="SSF55874">
    <property type="entry name" value="ATPase domain of HSP90 chaperone/DNA topoisomerase II/histidine kinase"/>
    <property type="match status" value="1"/>
</dbReference>
<evidence type="ECO:0000259" key="9">
    <source>
        <dbReference type="PROSITE" id="PS50112"/>
    </source>
</evidence>
<protein>
    <recommendedName>
        <fullName evidence="2">histidine kinase</fullName>
        <ecNumber evidence="2">2.7.13.3</ecNumber>
    </recommendedName>
</protein>
<dbReference type="SMART" id="SM00448">
    <property type="entry name" value="REC"/>
    <property type="match status" value="1"/>
</dbReference>
<dbReference type="InterPro" id="IPR000700">
    <property type="entry name" value="PAS-assoc_C"/>
</dbReference>
<evidence type="ECO:0000256" key="4">
    <source>
        <dbReference type="ARBA" id="ARBA00022679"/>
    </source>
</evidence>
<proteinExistence type="predicted"/>
<dbReference type="GeneID" id="85228706"/>
<dbReference type="SUPFAM" id="SSF52172">
    <property type="entry name" value="CheY-like"/>
    <property type="match status" value="1"/>
</dbReference>
<feature type="domain" description="PAC" evidence="10">
    <location>
        <begin position="212"/>
        <end position="264"/>
    </location>
</feature>
<name>A0AA97I377_9EURY</name>
<evidence type="ECO:0000256" key="1">
    <source>
        <dbReference type="ARBA" id="ARBA00000085"/>
    </source>
</evidence>
<dbReference type="PANTHER" id="PTHR43304">
    <property type="entry name" value="PHYTOCHROME-LIKE PROTEIN CPH1"/>
    <property type="match status" value="1"/>
</dbReference>
<dbReference type="InterPro" id="IPR011006">
    <property type="entry name" value="CheY-like_superfamily"/>
</dbReference>
<dbReference type="Proteomes" id="UP001301797">
    <property type="component" value="Chromosome"/>
</dbReference>
<dbReference type="InterPro" id="IPR004358">
    <property type="entry name" value="Sig_transdc_His_kin-like_C"/>
</dbReference>
<evidence type="ECO:0000259" key="8">
    <source>
        <dbReference type="PROSITE" id="PS50110"/>
    </source>
</evidence>
<evidence type="ECO:0000259" key="7">
    <source>
        <dbReference type="PROSITE" id="PS50109"/>
    </source>
</evidence>
<dbReference type="Pfam" id="PF08447">
    <property type="entry name" value="PAS_3"/>
    <property type="match status" value="2"/>
</dbReference>
<dbReference type="CDD" id="cd17534">
    <property type="entry name" value="REC_DC-like"/>
    <property type="match status" value="1"/>
</dbReference>
<comment type="catalytic activity">
    <reaction evidence="1">
        <text>ATP + protein L-histidine = ADP + protein N-phospho-L-histidine.</text>
        <dbReference type="EC" id="2.7.13.3"/>
    </reaction>
</comment>
<dbReference type="PROSITE" id="PS50110">
    <property type="entry name" value="RESPONSE_REGULATORY"/>
    <property type="match status" value="1"/>
</dbReference>
<feature type="domain" description="PAS" evidence="9">
    <location>
        <begin position="137"/>
        <end position="209"/>
    </location>
</feature>
<dbReference type="PROSITE" id="PS50113">
    <property type="entry name" value="PAC"/>
    <property type="match status" value="1"/>
</dbReference>
<dbReference type="RefSeq" id="WP_317136929.1">
    <property type="nucleotide sequence ID" value="NZ_CP043875.1"/>
</dbReference>
<sequence>MSGENYSILIVEDEAILAMAIKKTILSYGYSVSGTAFDSEGAIKLAIEKRPDLILMDINLRGDPDGIITAKKINEIADIPVIFLTAYSDDATVKLALETNPYGYITKPFREGDLKAAIEVALQKHRLCKLEKNLFISEKKLKEAAEILELGYWEYNHKTGMEEWSDEVYKLFGIIKDSQFIDSEKFVSVIHPDDRQRVVEAFGLSVELNRPGSVEYRIIRSDGSIRYVNSKWTHHTDKGGNIYTSFGVCIDITEKVMVNRSIKENEKRLRLALKSSKQWPWDWDIKKDLVIHDPSFYNNYAYRIKSPISFKEIIEIMIHPDDAERFRTKLSRCAKGKAKSIIETFRIRDFESKGWIWVTCRGEVVEWDDSGSPLRMVGINHDVTELQNAQIAISEANKKLNLLSSVTRHDIINQMMAIIGYEELIEELDEIPKDSMTYGYLQKVFTACMEILEKIEFTKDYQDLGIEKPSWFNVDRVCRSVLKNRLFSELDVSVDTGTMELYVDPMFEKVLYNLFENAIRHGGAEKIRVTSYIADDGKGVLVVEDNGNGVPDFKKDKIFDQGYGSNTGYGLFLVKEILAITGIEIKERGTEGKGARFEITAPVEMYRSGQDS</sequence>
<dbReference type="GO" id="GO:0004673">
    <property type="term" value="F:protein histidine kinase activity"/>
    <property type="evidence" value="ECO:0007669"/>
    <property type="project" value="UniProtKB-EC"/>
</dbReference>